<protein>
    <recommendedName>
        <fullName evidence="1">U-box domain-containing protein</fullName>
    </recommendedName>
</protein>
<dbReference type="PANTHER" id="PTHR47873:SF1">
    <property type="entry name" value="ARM REPEAT SUPERFAMILY PROTEIN"/>
    <property type="match status" value="1"/>
</dbReference>
<proteinExistence type="predicted"/>
<keyword evidence="3" id="KW-1185">Reference proteome</keyword>
<comment type="caution">
    <text evidence="2">The sequence shown here is derived from an EMBL/GenBank/DDBJ whole genome shotgun (WGS) entry which is preliminary data.</text>
</comment>
<feature type="domain" description="U-box" evidence="1">
    <location>
        <begin position="10"/>
        <end position="102"/>
    </location>
</feature>
<dbReference type="InterPro" id="IPR011989">
    <property type="entry name" value="ARM-like"/>
</dbReference>
<evidence type="ECO:0000259" key="1">
    <source>
        <dbReference type="Pfam" id="PF25598"/>
    </source>
</evidence>
<dbReference type="Proteomes" id="UP001370490">
    <property type="component" value="Unassembled WGS sequence"/>
</dbReference>
<accession>A0AAN8ULR4</accession>
<gene>
    <name evidence="2" type="ORF">RJ641_022328</name>
</gene>
<dbReference type="AlphaFoldDB" id="A0AAN8ULR4"/>
<evidence type="ECO:0000313" key="3">
    <source>
        <dbReference type="Proteomes" id="UP001370490"/>
    </source>
</evidence>
<sequence length="134" mass="14103">MSLKNAITSKPGTKVLLALCLHETNRRVAVDAGAVTEVVESLSGLSGAPAERALAVLELMCTVEEEAVELRENALSVPMMVEVMKRMEGRGREYAISVLSVIFCNGGTGRGGVEGPPPEEVAKAVALALIWGVQ</sequence>
<evidence type="ECO:0000313" key="2">
    <source>
        <dbReference type="EMBL" id="KAK6912727.1"/>
    </source>
</evidence>
<name>A0AAN8ULR4_9MAGN</name>
<reference evidence="2 3" key="1">
    <citation type="submission" date="2023-12" db="EMBL/GenBank/DDBJ databases">
        <title>A high-quality genome assembly for Dillenia turbinata (Dilleniales).</title>
        <authorList>
            <person name="Chanderbali A."/>
        </authorList>
    </citation>
    <scope>NUCLEOTIDE SEQUENCE [LARGE SCALE GENOMIC DNA]</scope>
    <source>
        <strain evidence="2">LSX21</strain>
        <tissue evidence="2">Leaf</tissue>
    </source>
</reference>
<organism evidence="2 3">
    <name type="scientific">Dillenia turbinata</name>
    <dbReference type="NCBI Taxonomy" id="194707"/>
    <lineage>
        <taxon>Eukaryota</taxon>
        <taxon>Viridiplantae</taxon>
        <taxon>Streptophyta</taxon>
        <taxon>Embryophyta</taxon>
        <taxon>Tracheophyta</taxon>
        <taxon>Spermatophyta</taxon>
        <taxon>Magnoliopsida</taxon>
        <taxon>eudicotyledons</taxon>
        <taxon>Gunneridae</taxon>
        <taxon>Pentapetalae</taxon>
        <taxon>Dilleniales</taxon>
        <taxon>Dilleniaceae</taxon>
        <taxon>Dillenia</taxon>
    </lineage>
</organism>
<dbReference type="EMBL" id="JBAMMX010000027">
    <property type="protein sequence ID" value="KAK6912727.1"/>
    <property type="molecule type" value="Genomic_DNA"/>
</dbReference>
<dbReference type="Pfam" id="PF25598">
    <property type="entry name" value="ARM_PUB"/>
    <property type="match status" value="1"/>
</dbReference>
<dbReference type="PANTHER" id="PTHR47873">
    <property type="entry name" value="ARM REPEAT SUPERFAMILY PROTEIN"/>
    <property type="match status" value="1"/>
</dbReference>
<dbReference type="Gene3D" id="1.25.10.10">
    <property type="entry name" value="Leucine-rich Repeat Variant"/>
    <property type="match status" value="1"/>
</dbReference>
<dbReference type="InterPro" id="IPR058678">
    <property type="entry name" value="ARM_PUB"/>
</dbReference>